<evidence type="ECO:0000313" key="4">
    <source>
        <dbReference type="Proteomes" id="UP000692954"/>
    </source>
</evidence>
<feature type="coiled-coil region" evidence="1">
    <location>
        <begin position="468"/>
        <end position="502"/>
    </location>
</feature>
<feature type="region of interest" description="Disordered" evidence="2">
    <location>
        <begin position="1"/>
        <end position="25"/>
    </location>
</feature>
<keyword evidence="4" id="KW-1185">Reference proteome</keyword>
<reference evidence="3" key="1">
    <citation type="submission" date="2021-01" db="EMBL/GenBank/DDBJ databases">
        <authorList>
            <consortium name="Genoscope - CEA"/>
            <person name="William W."/>
        </authorList>
    </citation>
    <scope>NUCLEOTIDE SEQUENCE</scope>
</reference>
<dbReference type="EMBL" id="CAJJDN010000167">
    <property type="protein sequence ID" value="CAD8126440.1"/>
    <property type="molecule type" value="Genomic_DNA"/>
</dbReference>
<gene>
    <name evidence="3" type="ORF">PSON_ATCC_30995.1.T1670076</name>
</gene>
<proteinExistence type="predicted"/>
<sequence>MKKSQIRPSNHLSSPSISHYRSQTSGSGLIDQSRILEEASERFQRTWNILESVEELKSVRQVVKQIETEPIVQYDCQLGGTIVSGKVYKVAPMEFYYCNIGMRGQKSPLNCTMHCDGEFQIMISFNSPYPTKFNCDQVIRSRTWVVRHNGEDKLHLAVVARKQTEMKFMFHFGQTDSYRKLIRMTSNHERIQMNDDLTKTPQFIVNQNKVLAFKKINKFEMEVSRQDRFLQVLKTRNMQKKCVMETNQVRNFEFIAKKWSHAEIQLITQELRRLKKQKEQKDLWFEILYYIKLVNSIKIKLKWRRRKIMKDEENFIILQERVKLFRENQQRDRGDIQHRVIGDTLMTMNMYCRQAKRRLIHNSLVLVIPLLKWRASLYMIKKKAMITSAKLQLIKVNLNQFIKNIREYKAQMIQKWDQYTMKINSYQSLQKMDKRFIVWVKFLYEKGYQAYFQNVFINLLMRDRYRSHIKEQREIKKFRQELKAAKLQLKFARETIDILTLRQRIFKLSNDIFAMQLKNQFFIHSDVERFVNSILEQSSFIFLDEDTNQLNQEKQSRIRVSMKKQKTLRISKNS</sequence>
<keyword evidence="1" id="KW-0175">Coiled coil</keyword>
<name>A0A8S1RHJ1_9CILI</name>
<dbReference type="AlphaFoldDB" id="A0A8S1RHJ1"/>
<evidence type="ECO:0000256" key="1">
    <source>
        <dbReference type="SAM" id="Coils"/>
    </source>
</evidence>
<organism evidence="3 4">
    <name type="scientific">Paramecium sonneborni</name>
    <dbReference type="NCBI Taxonomy" id="65129"/>
    <lineage>
        <taxon>Eukaryota</taxon>
        <taxon>Sar</taxon>
        <taxon>Alveolata</taxon>
        <taxon>Ciliophora</taxon>
        <taxon>Intramacronucleata</taxon>
        <taxon>Oligohymenophorea</taxon>
        <taxon>Peniculida</taxon>
        <taxon>Parameciidae</taxon>
        <taxon>Paramecium</taxon>
    </lineage>
</organism>
<accession>A0A8S1RHJ1</accession>
<protein>
    <submittedName>
        <fullName evidence="3">Uncharacterized protein</fullName>
    </submittedName>
</protein>
<evidence type="ECO:0000256" key="2">
    <source>
        <dbReference type="SAM" id="MobiDB-lite"/>
    </source>
</evidence>
<dbReference type="Proteomes" id="UP000692954">
    <property type="component" value="Unassembled WGS sequence"/>
</dbReference>
<comment type="caution">
    <text evidence="3">The sequence shown here is derived from an EMBL/GenBank/DDBJ whole genome shotgun (WGS) entry which is preliminary data.</text>
</comment>
<dbReference type="OrthoDB" id="291414at2759"/>
<evidence type="ECO:0000313" key="3">
    <source>
        <dbReference type="EMBL" id="CAD8126440.1"/>
    </source>
</evidence>